<evidence type="ECO:0000256" key="1">
    <source>
        <dbReference type="SAM" id="MobiDB-lite"/>
    </source>
</evidence>
<reference evidence="2" key="2">
    <citation type="journal article" date="2014" name="BMC Genomics">
        <title>A genomic perspective to assessing quality of mass-reared SIT flies used in Mediterranean fruit fly (Ceratitis capitata) eradication in California.</title>
        <authorList>
            <person name="Calla B."/>
            <person name="Hall B."/>
            <person name="Hou S."/>
            <person name="Geib S.M."/>
        </authorList>
    </citation>
    <scope>NUCLEOTIDE SEQUENCE</scope>
</reference>
<protein>
    <submittedName>
        <fullName evidence="2">Uncharacterized protein</fullName>
    </submittedName>
</protein>
<feature type="compositionally biased region" description="Low complexity" evidence="1">
    <location>
        <begin position="31"/>
        <end position="40"/>
    </location>
</feature>
<feature type="region of interest" description="Disordered" evidence="1">
    <location>
        <begin position="1"/>
        <end position="140"/>
    </location>
</feature>
<dbReference type="OrthoDB" id="5857104at2759"/>
<sequence>QQQQQQQNQQQQSSVQSAAASYLSTAKHQAPSSQLSSSPQYRAPFPQLSPQMSPRPPTMSPHPQMSPRPGMSPAKPPTQSQQQAQVQTQQQVNSPSQQPPTHHSISGMVGLAPQRPQLPNTGPPSSKTSGGGSGGGPPVVNTLQALEQMVMPTQGVMSGPGGLPMDYPSAYRQASSHATMSPMGPRMPVSPQHHLQWSPHLGLPQPQNPPTLSVNSGLSAQSQLQHQQQQMNLYAQAQGMTHQQPPSGHPSAIGAVQQQQQQQRHPKYTVQMSSTAACESVRAGLVCVSSSVGRLVLRLHGRLTVGRYFSCCGKLERDTT</sequence>
<organism evidence="2">
    <name type="scientific">Ceratitis capitata</name>
    <name type="common">Mediterranean fruit fly</name>
    <name type="synonym">Tephritis capitata</name>
    <dbReference type="NCBI Taxonomy" id="7213"/>
    <lineage>
        <taxon>Eukaryota</taxon>
        <taxon>Metazoa</taxon>
        <taxon>Ecdysozoa</taxon>
        <taxon>Arthropoda</taxon>
        <taxon>Hexapoda</taxon>
        <taxon>Insecta</taxon>
        <taxon>Pterygota</taxon>
        <taxon>Neoptera</taxon>
        <taxon>Endopterygota</taxon>
        <taxon>Diptera</taxon>
        <taxon>Brachycera</taxon>
        <taxon>Muscomorpha</taxon>
        <taxon>Tephritoidea</taxon>
        <taxon>Tephritidae</taxon>
        <taxon>Ceratitis</taxon>
        <taxon>Ceratitis</taxon>
    </lineage>
</organism>
<reference evidence="2" key="1">
    <citation type="submission" date="2013-07" db="EMBL/GenBank/DDBJ databases">
        <authorList>
            <person name="Geib S."/>
        </authorList>
    </citation>
    <scope>NUCLEOTIDE SEQUENCE</scope>
</reference>
<dbReference type="AlphaFoldDB" id="W8BKF9"/>
<feature type="region of interest" description="Disordered" evidence="1">
    <location>
        <begin position="177"/>
        <end position="216"/>
    </location>
</feature>
<feature type="compositionally biased region" description="Low complexity" evidence="1">
    <location>
        <begin position="1"/>
        <end position="21"/>
    </location>
</feature>
<dbReference type="EMBL" id="GAMC01016516">
    <property type="protein sequence ID" value="JAB90039.1"/>
    <property type="molecule type" value="mRNA"/>
</dbReference>
<feature type="compositionally biased region" description="Low complexity" evidence="1">
    <location>
        <begin position="77"/>
        <end position="100"/>
    </location>
</feature>
<proteinExistence type="evidence at transcript level"/>
<name>W8BKF9_CERCA</name>
<feature type="compositionally biased region" description="Pro residues" evidence="1">
    <location>
        <begin position="53"/>
        <end position="66"/>
    </location>
</feature>
<accession>W8BKF9</accession>
<evidence type="ECO:0000313" key="2">
    <source>
        <dbReference type="EMBL" id="JAB90039.1"/>
    </source>
</evidence>
<feature type="region of interest" description="Disordered" evidence="1">
    <location>
        <begin position="237"/>
        <end position="261"/>
    </location>
</feature>
<feature type="non-terminal residue" evidence="2">
    <location>
        <position position="1"/>
    </location>
</feature>